<comment type="pathway">
    <text evidence="8">Amino-acid biosynthesis; L-proline biosynthesis; L-glutamate 5-semialdehyde from L-glutamate: step 1/2.</text>
</comment>
<name>A0A7Y3W4K8_9PROT</name>
<dbReference type="InterPro" id="IPR001048">
    <property type="entry name" value="Asp/Glu/Uridylate_kinase"/>
</dbReference>
<dbReference type="InterPro" id="IPR019797">
    <property type="entry name" value="Glutamate_5-kinase_CS"/>
</dbReference>
<proteinExistence type="inferred from homology"/>
<keyword evidence="12" id="KW-1185">Reference proteome</keyword>
<evidence type="ECO:0000256" key="3">
    <source>
        <dbReference type="ARBA" id="ARBA00022650"/>
    </source>
</evidence>
<organism evidence="11 12">
    <name type="scientific">Parvularcula mediterranea</name>
    <dbReference type="NCBI Taxonomy" id="2732508"/>
    <lineage>
        <taxon>Bacteria</taxon>
        <taxon>Pseudomonadati</taxon>
        <taxon>Pseudomonadota</taxon>
        <taxon>Alphaproteobacteria</taxon>
        <taxon>Parvularculales</taxon>
        <taxon>Parvularculaceae</taxon>
        <taxon>Parvularcula</taxon>
    </lineage>
</organism>
<dbReference type="RefSeq" id="WP_173197638.1">
    <property type="nucleotide sequence ID" value="NZ_JABFCX010000002.1"/>
</dbReference>
<dbReference type="FunFam" id="3.40.1160.10:FF:000006">
    <property type="entry name" value="Glutamate 5-kinase"/>
    <property type="match status" value="1"/>
</dbReference>
<dbReference type="InterPro" id="IPR036393">
    <property type="entry name" value="AceGlu_kinase-like_sf"/>
</dbReference>
<evidence type="ECO:0000256" key="1">
    <source>
        <dbReference type="ARBA" id="ARBA00022490"/>
    </source>
</evidence>
<dbReference type="PROSITE" id="PS00902">
    <property type="entry name" value="GLUTAMATE_5_KINASE"/>
    <property type="match status" value="1"/>
</dbReference>
<evidence type="ECO:0000256" key="5">
    <source>
        <dbReference type="ARBA" id="ARBA00022741"/>
    </source>
</evidence>
<keyword evidence="6 8" id="KW-0418">Kinase</keyword>
<evidence type="ECO:0000256" key="8">
    <source>
        <dbReference type="HAMAP-Rule" id="MF_00456"/>
    </source>
</evidence>
<feature type="binding site" evidence="8">
    <location>
        <position position="136"/>
    </location>
    <ligand>
        <name>substrate</name>
    </ligand>
</feature>
<dbReference type="Pfam" id="PF00696">
    <property type="entry name" value="AA_kinase"/>
    <property type="match status" value="1"/>
</dbReference>
<dbReference type="Gene3D" id="3.40.1160.10">
    <property type="entry name" value="Acetylglutamate kinase-like"/>
    <property type="match status" value="1"/>
</dbReference>
<feature type="binding site" evidence="8">
    <location>
        <position position="50"/>
    </location>
    <ligand>
        <name>substrate</name>
    </ligand>
</feature>
<dbReference type="GO" id="GO:0004349">
    <property type="term" value="F:glutamate 5-kinase activity"/>
    <property type="evidence" value="ECO:0007669"/>
    <property type="project" value="UniProtKB-UniRule"/>
</dbReference>
<comment type="similarity">
    <text evidence="8">Belongs to the glutamate 5-kinase family.</text>
</comment>
<reference evidence="11 12" key="1">
    <citation type="submission" date="2020-05" db="EMBL/GenBank/DDBJ databases">
        <title>Parvularcula mediterraneae sp. nov., isolated from polypropylene straw from shallow seawater of the seashore of Laganas in Zakynthos island, Greece.</title>
        <authorList>
            <person name="Szabo I."/>
            <person name="Al-Omari J."/>
            <person name="Rado J."/>
            <person name="Szerdahelyi G.S."/>
        </authorList>
    </citation>
    <scope>NUCLEOTIDE SEQUENCE [LARGE SCALE GENOMIC DNA]</scope>
    <source>
        <strain evidence="11 12">ZS-1/3</strain>
    </source>
</reference>
<dbReference type="GO" id="GO:0005829">
    <property type="term" value="C:cytosol"/>
    <property type="evidence" value="ECO:0007669"/>
    <property type="project" value="TreeGrafter"/>
</dbReference>
<dbReference type="UniPathway" id="UPA00098">
    <property type="reaction ID" value="UER00359"/>
</dbReference>
<keyword evidence="3 8" id="KW-0641">Proline biosynthesis</keyword>
<protein>
    <recommendedName>
        <fullName evidence="8">Glutamate 5-kinase</fullName>
        <ecNumber evidence="8">2.7.2.11</ecNumber>
    </recommendedName>
    <alternativeName>
        <fullName evidence="8">Gamma-glutamyl kinase</fullName>
        <shortName evidence="8">GK</shortName>
    </alternativeName>
</protein>
<comment type="subcellular location">
    <subcellularLocation>
        <location evidence="8">Cytoplasm</location>
    </subcellularLocation>
</comment>
<feature type="region of interest" description="Disordered" evidence="9">
    <location>
        <begin position="240"/>
        <end position="259"/>
    </location>
</feature>
<dbReference type="GO" id="GO:0005524">
    <property type="term" value="F:ATP binding"/>
    <property type="evidence" value="ECO:0007669"/>
    <property type="project" value="UniProtKB-KW"/>
</dbReference>
<sequence length="259" mass="26532">MNSPASLLRGAKRLVVKVGSSLVAGGDIFRHDGFAGDLAGLSAEAVLISSGAVALGRRAAPDVAGETLAQRQALSAIGQPLLMATWEQAMGGANARTAQVLLTPDVTDDPKRRENAKATIEALLSAGMLPIVNENDTVATDELRYGDNDRLAAQTAALVGADLLVLLSDVEGYFDDDPGKSPGARHWPVIPPEVLSDPAAHIPQEASALGTGGMRSKVEAARLAVEAGIPVLIGSGRGQRPLGRLAGGEGRASMALPQG</sequence>
<keyword evidence="2 8" id="KW-0028">Amino-acid biosynthesis</keyword>
<feature type="binding site" evidence="8">
    <location>
        <position position="148"/>
    </location>
    <ligand>
        <name>substrate</name>
    </ligand>
</feature>
<evidence type="ECO:0000256" key="7">
    <source>
        <dbReference type="ARBA" id="ARBA00022840"/>
    </source>
</evidence>
<keyword evidence="7 8" id="KW-0067">ATP-binding</keyword>
<keyword evidence="1 8" id="KW-0963">Cytoplasm</keyword>
<feature type="domain" description="Aspartate/glutamate/uridylate kinase" evidence="10">
    <location>
        <begin position="12"/>
        <end position="234"/>
    </location>
</feature>
<dbReference type="PIRSF" id="PIRSF000729">
    <property type="entry name" value="GK"/>
    <property type="match status" value="1"/>
</dbReference>
<dbReference type="SUPFAM" id="SSF53633">
    <property type="entry name" value="Carbamate kinase-like"/>
    <property type="match status" value="1"/>
</dbReference>
<accession>A0A7Y3W4K8</accession>
<comment type="caution">
    <text evidence="11">The sequence shown here is derived from an EMBL/GenBank/DDBJ whole genome shotgun (WGS) entry which is preliminary data.</text>
</comment>
<feature type="binding site" evidence="8">
    <location>
        <begin position="168"/>
        <end position="169"/>
    </location>
    <ligand>
        <name>ATP</name>
        <dbReference type="ChEBI" id="CHEBI:30616"/>
    </ligand>
</feature>
<evidence type="ECO:0000256" key="6">
    <source>
        <dbReference type="ARBA" id="ARBA00022777"/>
    </source>
</evidence>
<dbReference type="HAMAP" id="MF_00456">
    <property type="entry name" value="ProB"/>
    <property type="match status" value="1"/>
</dbReference>
<dbReference type="Proteomes" id="UP000536835">
    <property type="component" value="Unassembled WGS sequence"/>
</dbReference>
<evidence type="ECO:0000313" key="11">
    <source>
        <dbReference type="EMBL" id="NNU15860.1"/>
    </source>
</evidence>
<keyword evidence="4 8" id="KW-0808">Transferase</keyword>
<evidence type="ECO:0000256" key="4">
    <source>
        <dbReference type="ARBA" id="ARBA00022679"/>
    </source>
</evidence>
<comment type="function">
    <text evidence="8">Catalyzes the transfer of a phosphate group to glutamate to form L-glutamate 5-phosphate.</text>
</comment>
<dbReference type="GO" id="GO:0055129">
    <property type="term" value="P:L-proline biosynthetic process"/>
    <property type="evidence" value="ECO:0007669"/>
    <property type="project" value="UniProtKB-UniRule"/>
</dbReference>
<keyword evidence="5 8" id="KW-0547">Nucleotide-binding</keyword>
<dbReference type="InterPro" id="IPR005715">
    <property type="entry name" value="Glu_5kinase/COase_Synthase"/>
</dbReference>
<dbReference type="EMBL" id="JABFCX010000002">
    <property type="protein sequence ID" value="NNU15860.1"/>
    <property type="molecule type" value="Genomic_DNA"/>
</dbReference>
<dbReference type="CDD" id="cd04242">
    <property type="entry name" value="AAK_G5K_ProB"/>
    <property type="match status" value="1"/>
</dbReference>
<dbReference type="PANTHER" id="PTHR43654">
    <property type="entry name" value="GLUTAMATE 5-KINASE"/>
    <property type="match status" value="1"/>
</dbReference>
<dbReference type="NCBIfam" id="TIGR01027">
    <property type="entry name" value="proB"/>
    <property type="match status" value="1"/>
</dbReference>
<gene>
    <name evidence="8 11" type="primary">proB</name>
    <name evidence="11" type="ORF">HK107_05935</name>
</gene>
<dbReference type="PRINTS" id="PR00474">
    <property type="entry name" value="GLU5KINASE"/>
</dbReference>
<dbReference type="PANTHER" id="PTHR43654:SF1">
    <property type="entry name" value="ISOPENTENYL PHOSPHATE KINASE"/>
    <property type="match status" value="1"/>
</dbReference>
<evidence type="ECO:0000256" key="2">
    <source>
        <dbReference type="ARBA" id="ARBA00022605"/>
    </source>
</evidence>
<dbReference type="InterPro" id="IPR001057">
    <property type="entry name" value="Glu/AcGlu_kinase"/>
</dbReference>
<dbReference type="InterPro" id="IPR011529">
    <property type="entry name" value="Glu_5kinase"/>
</dbReference>
<dbReference type="InterPro" id="IPR041739">
    <property type="entry name" value="G5K_ProB"/>
</dbReference>
<dbReference type="EC" id="2.7.2.11" evidence="8"/>
<evidence type="ECO:0000259" key="10">
    <source>
        <dbReference type="Pfam" id="PF00696"/>
    </source>
</evidence>
<evidence type="ECO:0000256" key="9">
    <source>
        <dbReference type="SAM" id="MobiDB-lite"/>
    </source>
</evidence>
<dbReference type="AlphaFoldDB" id="A0A7Y3W4K8"/>
<feature type="binding site" evidence="8">
    <location>
        <position position="17"/>
    </location>
    <ligand>
        <name>ATP</name>
        <dbReference type="ChEBI" id="CHEBI:30616"/>
    </ligand>
</feature>
<evidence type="ECO:0000313" key="12">
    <source>
        <dbReference type="Proteomes" id="UP000536835"/>
    </source>
</evidence>
<comment type="catalytic activity">
    <reaction evidence="8">
        <text>L-glutamate + ATP = L-glutamyl 5-phosphate + ADP</text>
        <dbReference type="Rhea" id="RHEA:14877"/>
        <dbReference type="ChEBI" id="CHEBI:29985"/>
        <dbReference type="ChEBI" id="CHEBI:30616"/>
        <dbReference type="ChEBI" id="CHEBI:58274"/>
        <dbReference type="ChEBI" id="CHEBI:456216"/>
        <dbReference type="EC" id="2.7.2.11"/>
    </reaction>
</comment>
<feature type="binding site" evidence="8">
    <location>
        <begin position="211"/>
        <end position="217"/>
    </location>
    <ligand>
        <name>ATP</name>
        <dbReference type="ChEBI" id="CHEBI:30616"/>
    </ligand>
</feature>